<feature type="region of interest" description="Disordered" evidence="1">
    <location>
        <begin position="81"/>
        <end position="107"/>
    </location>
</feature>
<protein>
    <submittedName>
        <fullName evidence="3">Uncharacterized protein</fullName>
    </submittedName>
</protein>
<feature type="signal peptide" evidence="2">
    <location>
        <begin position="1"/>
        <end position="23"/>
    </location>
</feature>
<dbReference type="AlphaFoldDB" id="A0A1F7WZL9"/>
<reference evidence="3 4" key="1">
    <citation type="journal article" date="2016" name="Nat. Commun.">
        <title>Thousands of microbial genomes shed light on interconnected biogeochemical processes in an aquifer system.</title>
        <authorList>
            <person name="Anantharaman K."/>
            <person name="Brown C.T."/>
            <person name="Hug L.A."/>
            <person name="Sharon I."/>
            <person name="Castelle C.J."/>
            <person name="Probst A.J."/>
            <person name="Thomas B.C."/>
            <person name="Singh A."/>
            <person name="Wilkins M.J."/>
            <person name="Karaoz U."/>
            <person name="Brodie E.L."/>
            <person name="Williams K.H."/>
            <person name="Hubbard S.S."/>
            <person name="Banfield J.F."/>
        </authorList>
    </citation>
    <scope>NUCLEOTIDE SEQUENCE [LARGE SCALE GENOMIC DNA]</scope>
</reference>
<gene>
    <name evidence="3" type="ORF">A2Z67_00965</name>
</gene>
<keyword evidence="2" id="KW-0732">Signal</keyword>
<sequence length="273" mass="29321">MKKISLLAFVLIAALMVALPSFACEDGNPYPVINTAIATGGNATIQKGAIDVDSNNLNFNTNTNLNTNLNSNTNHNTNMNMNSNINRNTNIGINKQSQGQSQGQLQGQSQNNFQVIAPNQEVNIETPDHMTMGTAPNALGGPELNFISPNERDVQTILPKFGVGKVLPLKETDHMVGVIYVKEGIKFKNLYTEVLKALRSKKVLGSNLPIRYQIREAASSKTWTTSGSASGNIIGPNFGSAITGGTGSIIPSMGRAKSSNLYTIVIVEVQQFK</sequence>
<accession>A0A1F7WZL9</accession>
<dbReference type="Proteomes" id="UP000176939">
    <property type="component" value="Unassembled WGS sequence"/>
</dbReference>
<organism evidence="3 4">
    <name type="scientific">Candidatus Woesebacteria bacterium RBG_13_36_22</name>
    <dbReference type="NCBI Taxonomy" id="1802478"/>
    <lineage>
        <taxon>Bacteria</taxon>
        <taxon>Candidatus Woeseibacteriota</taxon>
    </lineage>
</organism>
<evidence type="ECO:0000256" key="1">
    <source>
        <dbReference type="SAM" id="MobiDB-lite"/>
    </source>
</evidence>
<name>A0A1F7WZL9_9BACT</name>
<evidence type="ECO:0000313" key="4">
    <source>
        <dbReference type="Proteomes" id="UP000176939"/>
    </source>
</evidence>
<dbReference type="EMBL" id="MGFQ01000053">
    <property type="protein sequence ID" value="OGM08256.1"/>
    <property type="molecule type" value="Genomic_DNA"/>
</dbReference>
<evidence type="ECO:0000256" key="2">
    <source>
        <dbReference type="SAM" id="SignalP"/>
    </source>
</evidence>
<comment type="caution">
    <text evidence="3">The sequence shown here is derived from an EMBL/GenBank/DDBJ whole genome shotgun (WGS) entry which is preliminary data.</text>
</comment>
<evidence type="ECO:0000313" key="3">
    <source>
        <dbReference type="EMBL" id="OGM08256.1"/>
    </source>
</evidence>
<proteinExistence type="predicted"/>
<feature type="chain" id="PRO_5009533652" evidence="2">
    <location>
        <begin position="24"/>
        <end position="273"/>
    </location>
</feature>